<dbReference type="InterPro" id="IPR024706">
    <property type="entry name" value="Peroxiredoxin_AhpC-typ"/>
</dbReference>
<evidence type="ECO:0000256" key="4">
    <source>
        <dbReference type="ARBA" id="ARBA00023284"/>
    </source>
</evidence>
<dbReference type="InterPro" id="IPR013766">
    <property type="entry name" value="Thioredoxin_domain"/>
</dbReference>
<name>A0ABP3E0C2_9ACTN</name>
<evidence type="ECO:0000256" key="1">
    <source>
        <dbReference type="ARBA" id="ARBA00022559"/>
    </source>
</evidence>
<evidence type="ECO:0000259" key="5">
    <source>
        <dbReference type="PROSITE" id="PS51352"/>
    </source>
</evidence>
<dbReference type="Pfam" id="PF00578">
    <property type="entry name" value="AhpC-TSA"/>
    <property type="match status" value="1"/>
</dbReference>
<dbReference type="PANTHER" id="PTHR43110">
    <property type="entry name" value="THIOL PEROXIDASE"/>
    <property type="match status" value="1"/>
</dbReference>
<proteinExistence type="predicted"/>
<dbReference type="Proteomes" id="UP001500967">
    <property type="component" value="Unassembled WGS sequence"/>
</dbReference>
<dbReference type="InterPro" id="IPR050455">
    <property type="entry name" value="Tpx_Peroxidase_subfamily"/>
</dbReference>
<gene>
    <name evidence="6" type="primary">ahpE</name>
    <name evidence="6" type="ORF">GCM10009539_33190</name>
</gene>
<dbReference type="PIRSF" id="PIRSF000239">
    <property type="entry name" value="AHPC"/>
    <property type="match status" value="1"/>
</dbReference>
<dbReference type="Gene3D" id="3.40.30.10">
    <property type="entry name" value="Glutaredoxin"/>
    <property type="match status" value="1"/>
</dbReference>
<organism evidence="6 7">
    <name type="scientific">Cryptosporangium japonicum</name>
    <dbReference type="NCBI Taxonomy" id="80872"/>
    <lineage>
        <taxon>Bacteria</taxon>
        <taxon>Bacillati</taxon>
        <taxon>Actinomycetota</taxon>
        <taxon>Actinomycetes</taxon>
        <taxon>Cryptosporangiales</taxon>
        <taxon>Cryptosporangiaceae</taxon>
        <taxon>Cryptosporangium</taxon>
    </lineage>
</organism>
<reference evidence="7" key="1">
    <citation type="journal article" date="2019" name="Int. J. Syst. Evol. Microbiol.">
        <title>The Global Catalogue of Microorganisms (GCM) 10K type strain sequencing project: providing services to taxonomists for standard genome sequencing and annotation.</title>
        <authorList>
            <consortium name="The Broad Institute Genomics Platform"/>
            <consortium name="The Broad Institute Genome Sequencing Center for Infectious Disease"/>
            <person name="Wu L."/>
            <person name="Ma J."/>
        </authorList>
    </citation>
    <scope>NUCLEOTIDE SEQUENCE [LARGE SCALE GENOMIC DNA]</scope>
    <source>
        <strain evidence="7">JCM 10425</strain>
    </source>
</reference>
<dbReference type="PROSITE" id="PS51352">
    <property type="entry name" value="THIOREDOXIN_2"/>
    <property type="match status" value="1"/>
</dbReference>
<evidence type="ECO:0000313" key="7">
    <source>
        <dbReference type="Proteomes" id="UP001500967"/>
    </source>
</evidence>
<keyword evidence="4" id="KW-0676">Redox-active center</keyword>
<dbReference type="PANTHER" id="PTHR43110:SF1">
    <property type="entry name" value="THIOL PEROXIDASE"/>
    <property type="match status" value="1"/>
</dbReference>
<dbReference type="RefSeq" id="WP_344649732.1">
    <property type="nucleotide sequence ID" value="NZ_BAAAGX010000012.1"/>
</dbReference>
<keyword evidence="2" id="KW-0049">Antioxidant</keyword>
<dbReference type="SUPFAM" id="SSF52833">
    <property type="entry name" value="Thioredoxin-like"/>
    <property type="match status" value="1"/>
</dbReference>
<keyword evidence="1" id="KW-0575">Peroxidase</keyword>
<sequence length="154" mass="16937">MPVEVGDIAPEFTLPDQNHQLVSLRDFQGSRNVLVVFYPLAFSRVCSGELTAIREDLSRFQNDTVQVLTISVDSFFVHKVWAEQEGFDFPLLSDFWPHGAVAQSYGVFDEQKGTARRGTFLVDADGVVRWKVVTGIGVARSADDYAGAVAALAP</sequence>
<dbReference type="EMBL" id="BAAAGX010000012">
    <property type="protein sequence ID" value="GAA0245108.1"/>
    <property type="molecule type" value="Genomic_DNA"/>
</dbReference>
<dbReference type="CDD" id="cd03018">
    <property type="entry name" value="PRX_AhpE_like"/>
    <property type="match status" value="1"/>
</dbReference>
<keyword evidence="7" id="KW-1185">Reference proteome</keyword>
<protein>
    <submittedName>
        <fullName evidence="6">Peroxiredoxin AhpE</fullName>
    </submittedName>
</protein>
<evidence type="ECO:0000313" key="6">
    <source>
        <dbReference type="EMBL" id="GAA0245108.1"/>
    </source>
</evidence>
<dbReference type="InterPro" id="IPR000866">
    <property type="entry name" value="AhpC/TSA"/>
</dbReference>
<feature type="domain" description="Thioredoxin" evidence="5">
    <location>
        <begin position="3"/>
        <end position="154"/>
    </location>
</feature>
<comment type="caution">
    <text evidence="6">The sequence shown here is derived from an EMBL/GenBank/DDBJ whole genome shotgun (WGS) entry which is preliminary data.</text>
</comment>
<accession>A0ABP3E0C2</accession>
<keyword evidence="3" id="KW-0560">Oxidoreductase</keyword>
<evidence type="ECO:0000256" key="2">
    <source>
        <dbReference type="ARBA" id="ARBA00022862"/>
    </source>
</evidence>
<evidence type="ECO:0000256" key="3">
    <source>
        <dbReference type="ARBA" id="ARBA00023002"/>
    </source>
</evidence>
<dbReference type="InterPro" id="IPR036249">
    <property type="entry name" value="Thioredoxin-like_sf"/>
</dbReference>